<reference evidence="7" key="1">
    <citation type="journal article" date="2019" name="Int. J. Syst. Evol. Microbiol.">
        <title>The Global Catalogue of Microorganisms (GCM) 10K type strain sequencing project: providing services to taxonomists for standard genome sequencing and annotation.</title>
        <authorList>
            <consortium name="The Broad Institute Genomics Platform"/>
            <consortium name="The Broad Institute Genome Sequencing Center for Infectious Disease"/>
            <person name="Wu L."/>
            <person name="Ma J."/>
        </authorList>
    </citation>
    <scope>NUCLEOTIDE SEQUENCE [LARGE SCALE GENOMIC DNA]</scope>
    <source>
        <strain evidence="7">CCUG 62982</strain>
    </source>
</reference>
<dbReference type="Proteomes" id="UP001596977">
    <property type="component" value="Unassembled WGS sequence"/>
</dbReference>
<dbReference type="InterPro" id="IPR044946">
    <property type="entry name" value="Restrct_endonuc_typeI_TRD_sf"/>
</dbReference>
<dbReference type="InterPro" id="IPR052021">
    <property type="entry name" value="Type-I_RS_S_subunit"/>
</dbReference>
<keyword evidence="6" id="KW-0540">Nuclease</keyword>
<keyword evidence="4" id="KW-0175">Coiled coil</keyword>
<keyword evidence="2" id="KW-0680">Restriction system</keyword>
<feature type="domain" description="Type I restriction modification DNA specificity" evidence="5">
    <location>
        <begin position="23"/>
        <end position="173"/>
    </location>
</feature>
<dbReference type="Pfam" id="PF01420">
    <property type="entry name" value="Methylase_S"/>
    <property type="match status" value="1"/>
</dbReference>
<dbReference type="CDD" id="cd17267">
    <property type="entry name" value="RMtype1_S_EcoAO83I-TRD1-CR1_like"/>
    <property type="match status" value="1"/>
</dbReference>
<dbReference type="PANTHER" id="PTHR30408">
    <property type="entry name" value="TYPE-1 RESTRICTION ENZYME ECOKI SPECIFICITY PROTEIN"/>
    <property type="match status" value="1"/>
</dbReference>
<keyword evidence="6" id="KW-0255">Endonuclease</keyword>
<evidence type="ECO:0000259" key="5">
    <source>
        <dbReference type="Pfam" id="PF01420"/>
    </source>
</evidence>
<keyword evidence="3" id="KW-0238">DNA-binding</keyword>
<dbReference type="EC" id="3.1.21.-" evidence="6"/>
<dbReference type="RefSeq" id="WP_264944975.1">
    <property type="nucleotide sequence ID" value="NZ_JAPDRA010000006.1"/>
</dbReference>
<sequence length="395" mass="43402">MSGEALAICNPPLQVELVSGPPPEWRQVTLRDVIALEYGRSLPDKSRQPGSVPVYGSNGVVGWHDEALVPSGGIIIGRKGTAGSVTVSPDPFWPIDTTYFVKARQNLDWDWLAATLHHARLNELNEATGVPGLNRDKAYLQPILLPPLDEQRRIAEVLRSVDEAIAANETLLDGVRSVKQGTMEEVLSGGFTEVRLETLLAETRYPMRSGPFGSALLKSELHPEGVPFLGIDNVHVERFVPVYRRFVSEEKYRELSRYTVYPGDVMVTIMGTVGRCCVVPPNVGTAISSKHVWTLTIDQSRYSPAWLAWQINHSRPVLEQLRGSAQGGIMSAISSGTLRDLMVPLPSPTEVREIEDLLLSFNAQIAVLEAERDQANTLKAALMSDLLSGRVRVPA</sequence>
<dbReference type="SUPFAM" id="SSF116734">
    <property type="entry name" value="DNA methylase specificity domain"/>
    <property type="match status" value="2"/>
</dbReference>
<comment type="similarity">
    <text evidence="1">Belongs to the type-I restriction system S methylase family.</text>
</comment>
<accession>A0ABW3H702</accession>
<feature type="coiled-coil region" evidence="4">
    <location>
        <begin position="351"/>
        <end position="385"/>
    </location>
</feature>
<dbReference type="GO" id="GO:0016787">
    <property type="term" value="F:hydrolase activity"/>
    <property type="evidence" value="ECO:0007669"/>
    <property type="project" value="UniProtKB-KW"/>
</dbReference>
<name>A0ABW3H702_9SPHN</name>
<keyword evidence="6" id="KW-0378">Hydrolase</keyword>
<dbReference type="InterPro" id="IPR000055">
    <property type="entry name" value="Restrct_endonuc_typeI_TRD"/>
</dbReference>
<dbReference type="GO" id="GO:0004519">
    <property type="term" value="F:endonuclease activity"/>
    <property type="evidence" value="ECO:0007669"/>
    <property type="project" value="UniProtKB-KW"/>
</dbReference>
<evidence type="ECO:0000256" key="3">
    <source>
        <dbReference type="ARBA" id="ARBA00023125"/>
    </source>
</evidence>
<dbReference type="Gene3D" id="3.90.220.20">
    <property type="entry name" value="DNA methylase specificity domains"/>
    <property type="match status" value="2"/>
</dbReference>
<dbReference type="PANTHER" id="PTHR30408:SF12">
    <property type="entry name" value="TYPE I RESTRICTION ENZYME MJAVIII SPECIFICITY SUBUNIT"/>
    <property type="match status" value="1"/>
</dbReference>
<evidence type="ECO:0000256" key="2">
    <source>
        <dbReference type="ARBA" id="ARBA00022747"/>
    </source>
</evidence>
<organism evidence="6 7">
    <name type="scientific">Sphingomonas canadensis</name>
    <dbReference type="NCBI Taxonomy" id="1219257"/>
    <lineage>
        <taxon>Bacteria</taxon>
        <taxon>Pseudomonadati</taxon>
        <taxon>Pseudomonadota</taxon>
        <taxon>Alphaproteobacteria</taxon>
        <taxon>Sphingomonadales</taxon>
        <taxon>Sphingomonadaceae</taxon>
        <taxon>Sphingomonas</taxon>
    </lineage>
</organism>
<evidence type="ECO:0000313" key="6">
    <source>
        <dbReference type="EMBL" id="MFD0947270.1"/>
    </source>
</evidence>
<evidence type="ECO:0000256" key="1">
    <source>
        <dbReference type="ARBA" id="ARBA00010923"/>
    </source>
</evidence>
<dbReference type="EMBL" id="JBHTJG010000006">
    <property type="protein sequence ID" value="MFD0947270.1"/>
    <property type="molecule type" value="Genomic_DNA"/>
</dbReference>
<protein>
    <submittedName>
        <fullName evidence="6">Restriction endonuclease subunit S</fullName>
        <ecNumber evidence="6">3.1.21.-</ecNumber>
    </submittedName>
</protein>
<evidence type="ECO:0000313" key="7">
    <source>
        <dbReference type="Proteomes" id="UP001596977"/>
    </source>
</evidence>
<evidence type="ECO:0000256" key="4">
    <source>
        <dbReference type="SAM" id="Coils"/>
    </source>
</evidence>
<comment type="caution">
    <text evidence="6">The sequence shown here is derived from an EMBL/GenBank/DDBJ whole genome shotgun (WGS) entry which is preliminary data.</text>
</comment>
<proteinExistence type="inferred from homology"/>
<gene>
    <name evidence="6" type="ORF">ACFQ1E_13050</name>
</gene>
<keyword evidence="7" id="KW-1185">Reference proteome</keyword>